<organism evidence="1 2">
    <name type="scientific">Thiocapsa rosea</name>
    <dbReference type="NCBI Taxonomy" id="69360"/>
    <lineage>
        <taxon>Bacteria</taxon>
        <taxon>Pseudomonadati</taxon>
        <taxon>Pseudomonadota</taxon>
        <taxon>Gammaproteobacteria</taxon>
        <taxon>Chromatiales</taxon>
        <taxon>Chromatiaceae</taxon>
        <taxon>Thiocapsa</taxon>
    </lineage>
</organism>
<dbReference type="InterPro" id="IPR029033">
    <property type="entry name" value="His_PPase_superfam"/>
</dbReference>
<dbReference type="InterPro" id="IPR013078">
    <property type="entry name" value="His_Pase_superF_clade-1"/>
</dbReference>
<dbReference type="AlphaFoldDB" id="A0A495V7U4"/>
<dbReference type="PANTHER" id="PTHR48100">
    <property type="entry name" value="BROAD-SPECIFICITY PHOSPHATASE YOR283W-RELATED"/>
    <property type="match status" value="1"/>
</dbReference>
<dbReference type="PIRSF" id="PIRSF000709">
    <property type="entry name" value="6PFK_2-Ptase"/>
    <property type="match status" value="1"/>
</dbReference>
<proteinExistence type="predicted"/>
<dbReference type="OrthoDB" id="9783269at2"/>
<gene>
    <name evidence="1" type="ORF">BDD21_2838</name>
</gene>
<comment type="caution">
    <text evidence="1">The sequence shown here is derived from an EMBL/GenBank/DDBJ whole genome shotgun (WGS) entry which is preliminary data.</text>
</comment>
<evidence type="ECO:0000313" key="1">
    <source>
        <dbReference type="EMBL" id="RKT45389.1"/>
    </source>
</evidence>
<dbReference type="SUPFAM" id="SSF53254">
    <property type="entry name" value="Phosphoglycerate mutase-like"/>
    <property type="match status" value="1"/>
</dbReference>
<accession>A0A495V7U4</accession>
<protein>
    <submittedName>
        <fullName evidence="1">Alpha-ribazole phosphatase</fullName>
    </submittedName>
</protein>
<dbReference type="GO" id="GO:0016791">
    <property type="term" value="F:phosphatase activity"/>
    <property type="evidence" value="ECO:0007669"/>
    <property type="project" value="TreeGrafter"/>
</dbReference>
<name>A0A495V7U4_9GAMM</name>
<dbReference type="InterPro" id="IPR050275">
    <property type="entry name" value="PGM_Phosphatase"/>
</dbReference>
<dbReference type="SMART" id="SM00855">
    <property type="entry name" value="PGAM"/>
    <property type="match status" value="1"/>
</dbReference>
<sequence>MQDRFVDLLRHGEAQGGARFRGGHDDPLSAEGWDQMTRATAVNPDWTRVVCSPSRRCSAFAQRLAESNKIPLVILSGLRERGFGAWEGMAAHQIPAEELTRFWDDPVGYAPPGGEPFEIFRERVMATWRQVCDECEPFTLAVTHGGVIRVVLAEVLRMPSEASLLIEVPPACLSRLRVPESPGRPSLMRHGPP</sequence>
<dbReference type="PANTHER" id="PTHR48100:SF1">
    <property type="entry name" value="HISTIDINE PHOSPHATASE FAMILY PROTEIN-RELATED"/>
    <property type="match status" value="1"/>
</dbReference>
<dbReference type="GO" id="GO:0005737">
    <property type="term" value="C:cytoplasm"/>
    <property type="evidence" value="ECO:0007669"/>
    <property type="project" value="TreeGrafter"/>
</dbReference>
<dbReference type="Gene3D" id="3.40.50.1240">
    <property type="entry name" value="Phosphoglycerate mutase-like"/>
    <property type="match status" value="1"/>
</dbReference>
<reference evidence="1 2" key="1">
    <citation type="submission" date="2018-10" db="EMBL/GenBank/DDBJ databases">
        <title>Genomic Encyclopedia of Archaeal and Bacterial Type Strains, Phase II (KMG-II): from individual species to whole genera.</title>
        <authorList>
            <person name="Goeker M."/>
        </authorList>
    </citation>
    <scope>NUCLEOTIDE SEQUENCE [LARGE SCALE GENOMIC DNA]</scope>
    <source>
        <strain evidence="1 2">DSM 235</strain>
    </source>
</reference>
<dbReference type="EMBL" id="RBXL01000001">
    <property type="protein sequence ID" value="RKT45389.1"/>
    <property type="molecule type" value="Genomic_DNA"/>
</dbReference>
<dbReference type="Proteomes" id="UP000274556">
    <property type="component" value="Unassembled WGS sequence"/>
</dbReference>
<dbReference type="CDD" id="cd07067">
    <property type="entry name" value="HP_PGM_like"/>
    <property type="match status" value="1"/>
</dbReference>
<dbReference type="Pfam" id="PF00300">
    <property type="entry name" value="His_Phos_1"/>
    <property type="match status" value="1"/>
</dbReference>
<evidence type="ECO:0000313" key="2">
    <source>
        <dbReference type="Proteomes" id="UP000274556"/>
    </source>
</evidence>
<dbReference type="RefSeq" id="WP_120797668.1">
    <property type="nucleotide sequence ID" value="NZ_RBXL01000001.1"/>
</dbReference>
<keyword evidence="2" id="KW-1185">Reference proteome</keyword>